<dbReference type="RefSeq" id="WP_135740846.1">
    <property type="nucleotide sequence ID" value="NZ_RQFD01000008.1"/>
</dbReference>
<dbReference type="Pfam" id="PF22052">
    <property type="entry name" value="DUF6937"/>
    <property type="match status" value="1"/>
</dbReference>
<accession>A0A7I0HMB0</accession>
<name>A0A7I0HMB0_9LEPT</name>
<dbReference type="Pfam" id="PF22053">
    <property type="entry name" value="DUF6938"/>
    <property type="match status" value="1"/>
</dbReference>
<dbReference type="InterPro" id="IPR054218">
    <property type="entry name" value="DUF6938"/>
</dbReference>
<reference evidence="5 6" key="2">
    <citation type="journal article" date="2019" name="PLoS Negl. Trop. Dis.">
        <title>Revisiting the worldwide diversity of Leptospira species in the environment.</title>
        <authorList>
            <person name="Vincent A.T."/>
            <person name="Schiettekatte O."/>
            <person name="Bourhy P."/>
            <person name="Veyrier F.J."/>
            <person name="Picardeau M."/>
        </authorList>
    </citation>
    <scope>NUCLEOTIDE SEQUENCE [LARGE SCALE GENOMIC DNA]</scope>
    <source>
        <strain evidence="4 6">201800273</strain>
        <strain evidence="5">201800295</strain>
    </source>
</reference>
<reference evidence="3" key="1">
    <citation type="submission" date="2018-10" db="EMBL/GenBank/DDBJ databases">
        <authorList>
            <person name="Vincent A.T."/>
            <person name="Schiettekatte O."/>
            <person name="Bourhy P."/>
            <person name="Veyrier F.J."/>
            <person name="Picardeau M."/>
        </authorList>
    </citation>
    <scope>NUCLEOTIDE SEQUENCE</scope>
    <source>
        <strain evidence="3">201800295</strain>
    </source>
</reference>
<evidence type="ECO:0000313" key="3">
    <source>
        <dbReference type="EMBL" id="TGK51174.1"/>
    </source>
</evidence>
<dbReference type="AlphaFoldDB" id="A0A7I0HMB0"/>
<evidence type="ECO:0008006" key="7">
    <source>
        <dbReference type="Google" id="ProtNLM"/>
    </source>
</evidence>
<evidence type="ECO:0000259" key="1">
    <source>
        <dbReference type="Pfam" id="PF22052"/>
    </source>
</evidence>
<comment type="caution">
    <text evidence="4">The sequence shown here is derived from an EMBL/GenBank/DDBJ whole genome shotgun (WGS) entry which is preliminary data.</text>
</comment>
<evidence type="ECO:0000313" key="4">
    <source>
        <dbReference type="EMBL" id="TGL01155.1"/>
    </source>
</evidence>
<feature type="domain" description="DUF6938" evidence="2">
    <location>
        <begin position="233"/>
        <end position="471"/>
    </location>
</feature>
<organism evidence="4 6">
    <name type="scientific">Leptospira bouyouniensis</name>
    <dbReference type="NCBI Taxonomy" id="2484911"/>
    <lineage>
        <taxon>Bacteria</taxon>
        <taxon>Pseudomonadati</taxon>
        <taxon>Spirochaetota</taxon>
        <taxon>Spirochaetia</taxon>
        <taxon>Leptospirales</taxon>
        <taxon>Leptospiraceae</taxon>
        <taxon>Leptospira</taxon>
    </lineage>
</organism>
<keyword evidence="5" id="KW-1185">Reference proteome</keyword>
<dbReference type="EMBL" id="RQFD01000008">
    <property type="protein sequence ID" value="TGK51174.1"/>
    <property type="molecule type" value="Genomic_DNA"/>
</dbReference>
<dbReference type="EMBL" id="RQFT01000017">
    <property type="protein sequence ID" value="TGL01155.1"/>
    <property type="molecule type" value="Genomic_DNA"/>
</dbReference>
<evidence type="ECO:0000313" key="5">
    <source>
        <dbReference type="Proteomes" id="UP000297617"/>
    </source>
</evidence>
<dbReference type="Proteomes" id="UP000297617">
    <property type="component" value="Unassembled WGS sequence"/>
</dbReference>
<proteinExistence type="predicted"/>
<gene>
    <name evidence="3" type="ORF">EHQ10_06030</name>
    <name evidence="4" type="ORF">EHQ43_18900</name>
</gene>
<dbReference type="InterPro" id="IPR054217">
    <property type="entry name" value="DUF6937"/>
</dbReference>
<sequence>MPLNYTSCMNREPMFGLDTGFISKQTAGLIRGILQKRYSIGESSIPLFSSPSPLYPGLELISDKGQNPIGSRLVVGSIRMGYGHHRMALSVYSHSLKKNIPTYLHDLLAIESPESKAIGDIDSGYSFFSRMSSEIGGPVEWIWGQLMSQGNLTSLELSCQLASLYKGLMHGIPKDSPVITTYPLNGQIAVASDFQKTIHLICDNYPQYYLLVPGALNLVQSPSSYTKYIEMGVPKDNLAVAGHWVSEDIVSNAVTDSENRVRRIDAKKTRRFLIPIGGAGAQKGYILDLIRLTKSYLINKKAAYWINTGDHVKVLKAIEEYLIFQKIPYLSIDSWEDLLTFITRHPLRSDDNENNPPVVLFHFPSHTEAFSATDKLIRIADVLVTKPSELAFFPIPKLFIRRVGDHEAASVVRSLELGEGTVECREVMHAKELVQIFTESEDLLLRMNESIIKNTIEGIYNGSKTAVEMATAN</sequence>
<dbReference type="Proteomes" id="UP000297641">
    <property type="component" value="Unassembled WGS sequence"/>
</dbReference>
<evidence type="ECO:0000259" key="2">
    <source>
        <dbReference type="Pfam" id="PF22053"/>
    </source>
</evidence>
<dbReference type="OrthoDB" id="1550579at2"/>
<evidence type="ECO:0000313" key="6">
    <source>
        <dbReference type="Proteomes" id="UP000297641"/>
    </source>
</evidence>
<protein>
    <recommendedName>
        <fullName evidence="7">Glycosyl transferase</fullName>
    </recommendedName>
</protein>
<feature type="domain" description="DUF6937" evidence="1">
    <location>
        <begin position="71"/>
        <end position="228"/>
    </location>
</feature>